<organism evidence="2 3">
    <name type="scientific">Synechococcus phage S-CBWM1</name>
    <dbReference type="NCBI Taxonomy" id="2053653"/>
    <lineage>
        <taxon>Viruses</taxon>
        <taxon>Duplodnaviria</taxon>
        <taxon>Heunggongvirae</taxon>
        <taxon>Uroviricota</taxon>
        <taxon>Caudoviricetes</taxon>
        <taxon>Aokuangvirus</taxon>
        <taxon>Aokuangvirus SCBWM1</taxon>
    </lineage>
</organism>
<dbReference type="SUPFAM" id="SSF53448">
    <property type="entry name" value="Nucleotide-diphospho-sugar transferases"/>
    <property type="match status" value="1"/>
</dbReference>
<protein>
    <submittedName>
        <fullName evidence="2">Glucose-1-phosphate thymidylyltransferase</fullName>
    </submittedName>
</protein>
<dbReference type="Pfam" id="PF12804">
    <property type="entry name" value="NTP_transf_3"/>
    <property type="match status" value="1"/>
</dbReference>
<dbReference type="EMBL" id="MG450654">
    <property type="protein sequence ID" value="ATW62695.1"/>
    <property type="molecule type" value="Genomic_DNA"/>
</dbReference>
<name>A0A3G1L3D0_9CAUD</name>
<proteinExistence type="predicted"/>
<evidence type="ECO:0000313" key="2">
    <source>
        <dbReference type="EMBL" id="ATW62695.1"/>
    </source>
</evidence>
<dbReference type="Gene3D" id="3.90.550.10">
    <property type="entry name" value="Spore Coat Polysaccharide Biosynthesis Protein SpsA, Chain A"/>
    <property type="match status" value="1"/>
</dbReference>
<dbReference type="GO" id="GO:0016779">
    <property type="term" value="F:nucleotidyltransferase activity"/>
    <property type="evidence" value="ECO:0007669"/>
    <property type="project" value="UniProtKB-ARBA"/>
</dbReference>
<evidence type="ECO:0000313" key="3">
    <source>
        <dbReference type="Proteomes" id="UP000274731"/>
    </source>
</evidence>
<keyword evidence="3" id="KW-1185">Reference proteome</keyword>
<sequence length="243" mass="27004">MKFMILAAGRSSRYGGNKLLEVFNGKTLPQYAAEFAAHLNAEEIFLTVSRDGVQTDGTRVFHPVVDNVSRITNSKGIPLRVTFQDPESYGPGGAIMAWDGVVEGPFVVLFGDNLYLPTLDVKERISGLESWLQSPEGVAFTYKEIPEPHPRNLQLAAVLDREILLEKPHSIVSGEYFCGFVAFPSNFFTNVGKIRKSDRGEIELTDMVNSYGARLGIPLSEYCRNWADLTYEGDYGKILSLVE</sequence>
<reference evidence="2 3" key="1">
    <citation type="journal article" date="2018" name="Environ. Microbiol.">
        <title>Novel phage-host interactions and evolution as revealed by a cyanomyovirus isolated from an estuarine environment.</title>
        <authorList>
            <person name="Xu Y."/>
            <person name="Zhang R."/>
            <person name="Wang N."/>
            <person name="Cai L."/>
            <person name="Tong Y."/>
            <person name="Sun Q."/>
            <person name="Chen F."/>
            <person name="Jiao N."/>
        </authorList>
    </citation>
    <scope>NUCLEOTIDE SEQUENCE [LARGE SCALE GENOMIC DNA]</scope>
</reference>
<dbReference type="InterPro" id="IPR025877">
    <property type="entry name" value="MobA-like_NTP_Trfase"/>
</dbReference>
<gene>
    <name evidence="2" type="ORF">SCBWM1_gp11</name>
</gene>
<dbReference type="Proteomes" id="UP000274731">
    <property type="component" value="Segment"/>
</dbReference>
<evidence type="ECO:0000259" key="1">
    <source>
        <dbReference type="Pfam" id="PF12804"/>
    </source>
</evidence>
<keyword evidence="2" id="KW-0808">Transferase</keyword>
<feature type="domain" description="MobA-like NTP transferase" evidence="1">
    <location>
        <begin position="4"/>
        <end position="121"/>
    </location>
</feature>
<accession>A0A3G1L3D0</accession>
<dbReference type="InterPro" id="IPR029044">
    <property type="entry name" value="Nucleotide-diphossugar_trans"/>
</dbReference>